<organism evidence="1 2">
    <name type="scientific">Dermacentor silvarum</name>
    <name type="common">Tick</name>
    <dbReference type="NCBI Taxonomy" id="543639"/>
    <lineage>
        <taxon>Eukaryota</taxon>
        <taxon>Metazoa</taxon>
        <taxon>Ecdysozoa</taxon>
        <taxon>Arthropoda</taxon>
        <taxon>Chelicerata</taxon>
        <taxon>Arachnida</taxon>
        <taxon>Acari</taxon>
        <taxon>Parasitiformes</taxon>
        <taxon>Ixodida</taxon>
        <taxon>Ixodoidea</taxon>
        <taxon>Ixodidae</taxon>
        <taxon>Rhipicephalinae</taxon>
        <taxon>Dermacentor</taxon>
    </lineage>
</organism>
<comment type="caution">
    <text evidence="1">The sequence shown here is derived from an EMBL/GenBank/DDBJ whole genome shotgun (WGS) entry which is preliminary data.</text>
</comment>
<reference evidence="1" key="1">
    <citation type="submission" date="2020-05" db="EMBL/GenBank/DDBJ databases">
        <title>Large-scale comparative analyses of tick genomes elucidate their genetic diversity and vector capacities.</title>
        <authorList>
            <person name="Jia N."/>
            <person name="Wang J."/>
            <person name="Shi W."/>
            <person name="Du L."/>
            <person name="Sun Y."/>
            <person name="Zhan W."/>
            <person name="Jiang J."/>
            <person name="Wang Q."/>
            <person name="Zhang B."/>
            <person name="Ji P."/>
            <person name="Sakyi L.B."/>
            <person name="Cui X."/>
            <person name="Yuan T."/>
            <person name="Jiang B."/>
            <person name="Yang W."/>
            <person name="Lam T.T.-Y."/>
            <person name="Chang Q."/>
            <person name="Ding S."/>
            <person name="Wang X."/>
            <person name="Zhu J."/>
            <person name="Ruan X."/>
            <person name="Zhao L."/>
            <person name="Wei J."/>
            <person name="Que T."/>
            <person name="Du C."/>
            <person name="Cheng J."/>
            <person name="Dai P."/>
            <person name="Han X."/>
            <person name="Huang E."/>
            <person name="Gao Y."/>
            <person name="Liu J."/>
            <person name="Shao H."/>
            <person name="Ye R."/>
            <person name="Li L."/>
            <person name="Wei W."/>
            <person name="Wang X."/>
            <person name="Wang C."/>
            <person name="Yang T."/>
            <person name="Huo Q."/>
            <person name="Li W."/>
            <person name="Guo W."/>
            <person name="Chen H."/>
            <person name="Zhou L."/>
            <person name="Ni X."/>
            <person name="Tian J."/>
            <person name="Zhou Y."/>
            <person name="Sheng Y."/>
            <person name="Liu T."/>
            <person name="Pan Y."/>
            <person name="Xia L."/>
            <person name="Li J."/>
            <person name="Zhao F."/>
            <person name="Cao W."/>
        </authorList>
    </citation>
    <scope>NUCLEOTIDE SEQUENCE</scope>
    <source>
        <strain evidence="1">Dsil-2018</strain>
    </source>
</reference>
<sequence length="465" mass="51949">MDADMLMGKMDPFGSFRFLIPAQLESLREYEQHIISLRRDNLRLRLRLYFLVKQDHYEHVALKCTYCALGCTRCSCASRITENADELALSVPPSCLDRGPHPFVADRAVHFVCACNYAAYGALVVVLAVLVMGLVSYLVVVPGLGSVDYTHLRFNFTDESPGGFEGLDFSPTPEAGGTTVVHESDPCGPRECNHEAVRIVGSLNAPVDPCDDFYAYVCSVWMDKHGPTHGQDRWSVDEDLLDIYFRFLVRVLGRSNDEIPAAKALFVSCLEPPASLSRDVVTNFFYMAGLQHWPYSPSDRALAVDVASNVGTLHRLLGLDSLFHLSVVEDPEYKYTFMSIGEPELVSGFIEGSSVAEFAFLAEAHETLMSYLGRRLWTNVVVVETDLARRMAPRRTPGCYELLSQCTTVHLDQLPESCVVHWTLLADEAFGGRIATVNRFVKMPNYELSLGSDVQQTLRKHDWSP</sequence>
<dbReference type="Proteomes" id="UP000821865">
    <property type="component" value="Chromosome 3"/>
</dbReference>
<evidence type="ECO:0000313" key="1">
    <source>
        <dbReference type="EMBL" id="KAH7958260.1"/>
    </source>
</evidence>
<protein>
    <submittedName>
        <fullName evidence="1">Uncharacterized protein</fullName>
    </submittedName>
</protein>
<evidence type="ECO:0000313" key="2">
    <source>
        <dbReference type="Proteomes" id="UP000821865"/>
    </source>
</evidence>
<name>A0ACB8D172_DERSI</name>
<proteinExistence type="predicted"/>
<accession>A0ACB8D172</accession>
<gene>
    <name evidence="1" type="ORF">HPB49_000290</name>
</gene>
<dbReference type="EMBL" id="CM023472">
    <property type="protein sequence ID" value="KAH7958260.1"/>
    <property type="molecule type" value="Genomic_DNA"/>
</dbReference>
<keyword evidence="2" id="KW-1185">Reference proteome</keyword>